<dbReference type="PANTHER" id="PTHR12472:SF0">
    <property type="entry name" value="RAB3 GTPASE-ACTIVATING PROTEIN NON-CATALYTIC SUBUNIT"/>
    <property type="match status" value="1"/>
</dbReference>
<dbReference type="InterPro" id="IPR032839">
    <property type="entry name" value="RAB3GAP_N"/>
</dbReference>
<reference evidence="7 8" key="1">
    <citation type="journal article" date="2008" name="Nature">
        <title>The genome of the model beetle and pest Tribolium castaneum.</title>
        <authorList>
            <consortium name="Tribolium Genome Sequencing Consortium"/>
            <person name="Richards S."/>
            <person name="Gibbs R.A."/>
            <person name="Weinstock G.M."/>
            <person name="Brown S.J."/>
            <person name="Denell R."/>
            <person name="Beeman R.W."/>
            <person name="Gibbs R."/>
            <person name="Beeman R.W."/>
            <person name="Brown S.J."/>
            <person name="Bucher G."/>
            <person name="Friedrich M."/>
            <person name="Grimmelikhuijzen C.J."/>
            <person name="Klingler M."/>
            <person name="Lorenzen M."/>
            <person name="Richards S."/>
            <person name="Roth S."/>
            <person name="Schroder R."/>
            <person name="Tautz D."/>
            <person name="Zdobnov E.M."/>
            <person name="Muzny D."/>
            <person name="Gibbs R.A."/>
            <person name="Weinstock G.M."/>
            <person name="Attaway T."/>
            <person name="Bell S."/>
            <person name="Buhay C.J."/>
            <person name="Chandrabose M.N."/>
            <person name="Chavez D."/>
            <person name="Clerk-Blankenburg K.P."/>
            <person name="Cree A."/>
            <person name="Dao M."/>
            <person name="Davis C."/>
            <person name="Chacko J."/>
            <person name="Dinh H."/>
            <person name="Dugan-Rocha S."/>
            <person name="Fowler G."/>
            <person name="Garner T.T."/>
            <person name="Garnes J."/>
            <person name="Gnirke A."/>
            <person name="Hawes A."/>
            <person name="Hernandez J."/>
            <person name="Hines S."/>
            <person name="Holder M."/>
            <person name="Hume J."/>
            <person name="Jhangiani S.N."/>
            <person name="Joshi V."/>
            <person name="Khan Z.M."/>
            <person name="Jackson L."/>
            <person name="Kovar C."/>
            <person name="Kowis A."/>
            <person name="Lee S."/>
            <person name="Lewis L.R."/>
            <person name="Margolis J."/>
            <person name="Morgan M."/>
            <person name="Nazareth L.V."/>
            <person name="Nguyen N."/>
            <person name="Okwuonu G."/>
            <person name="Parker D."/>
            <person name="Richards S."/>
            <person name="Ruiz S.J."/>
            <person name="Santibanez J."/>
            <person name="Savard J."/>
            <person name="Scherer S.E."/>
            <person name="Schneider B."/>
            <person name="Sodergren E."/>
            <person name="Tautz D."/>
            <person name="Vattahil S."/>
            <person name="Villasana D."/>
            <person name="White C.S."/>
            <person name="Wright R."/>
            <person name="Park Y."/>
            <person name="Beeman R.W."/>
            <person name="Lord J."/>
            <person name="Oppert B."/>
            <person name="Lorenzen M."/>
            <person name="Brown S."/>
            <person name="Wang L."/>
            <person name="Savard J."/>
            <person name="Tautz D."/>
            <person name="Richards S."/>
            <person name="Weinstock G."/>
            <person name="Gibbs R.A."/>
            <person name="Liu Y."/>
            <person name="Worley K."/>
            <person name="Weinstock G."/>
            <person name="Elsik C.G."/>
            <person name="Reese J.T."/>
            <person name="Elhaik E."/>
            <person name="Landan G."/>
            <person name="Graur D."/>
            <person name="Arensburger P."/>
            <person name="Atkinson P."/>
            <person name="Beeman R.W."/>
            <person name="Beidler J."/>
            <person name="Brown S.J."/>
            <person name="Demuth J.P."/>
            <person name="Drury D.W."/>
            <person name="Du Y.Z."/>
            <person name="Fujiwara H."/>
            <person name="Lorenzen M."/>
            <person name="Maselli V."/>
            <person name="Osanai M."/>
            <person name="Park Y."/>
            <person name="Robertson H.M."/>
            <person name="Tu Z."/>
            <person name="Wang J.J."/>
            <person name="Wang S."/>
            <person name="Richards S."/>
            <person name="Song H."/>
            <person name="Zhang L."/>
            <person name="Sodergren E."/>
            <person name="Werner D."/>
            <person name="Stanke M."/>
            <person name="Morgenstern B."/>
            <person name="Solovyev V."/>
            <person name="Kosarev P."/>
            <person name="Brown G."/>
            <person name="Chen H.C."/>
            <person name="Ermolaeva O."/>
            <person name="Hlavina W."/>
            <person name="Kapustin Y."/>
            <person name="Kiryutin B."/>
            <person name="Kitts P."/>
            <person name="Maglott D."/>
            <person name="Pruitt K."/>
            <person name="Sapojnikov V."/>
            <person name="Souvorov A."/>
            <person name="Mackey A.J."/>
            <person name="Waterhouse R.M."/>
            <person name="Wyder S."/>
            <person name="Zdobnov E.M."/>
            <person name="Zdobnov E.M."/>
            <person name="Wyder S."/>
            <person name="Kriventseva E.V."/>
            <person name="Kadowaki T."/>
            <person name="Bork P."/>
            <person name="Aranda M."/>
            <person name="Bao R."/>
            <person name="Beermann A."/>
            <person name="Berns N."/>
            <person name="Bolognesi R."/>
            <person name="Bonneton F."/>
            <person name="Bopp D."/>
            <person name="Brown S.J."/>
            <person name="Bucher G."/>
            <person name="Butts T."/>
            <person name="Chaumot A."/>
            <person name="Denell R.E."/>
            <person name="Ferrier D.E."/>
            <person name="Friedrich M."/>
            <person name="Gordon C.M."/>
            <person name="Jindra M."/>
            <person name="Klingler M."/>
            <person name="Lan Q."/>
            <person name="Lattorff H.M."/>
            <person name="Laudet V."/>
            <person name="von Levetsow C."/>
            <person name="Liu Z."/>
            <person name="Lutz R."/>
            <person name="Lynch J.A."/>
            <person name="da Fonseca R.N."/>
            <person name="Posnien N."/>
            <person name="Reuter R."/>
            <person name="Roth S."/>
            <person name="Savard J."/>
            <person name="Schinko J.B."/>
            <person name="Schmitt C."/>
            <person name="Schoppmeier M."/>
            <person name="Schroder R."/>
            <person name="Shippy T.D."/>
            <person name="Simonnet F."/>
            <person name="Marques-Souza H."/>
            <person name="Tautz D."/>
            <person name="Tomoyasu Y."/>
            <person name="Trauner J."/>
            <person name="Van der Zee M."/>
            <person name="Vervoort M."/>
            <person name="Wittkopp N."/>
            <person name="Wimmer E.A."/>
            <person name="Yang X."/>
            <person name="Jones A.K."/>
            <person name="Sattelle D.B."/>
            <person name="Ebert P.R."/>
            <person name="Nelson D."/>
            <person name="Scott J.G."/>
            <person name="Beeman R.W."/>
            <person name="Muthukrishnan S."/>
            <person name="Kramer K.J."/>
            <person name="Arakane Y."/>
            <person name="Beeman R.W."/>
            <person name="Zhu Q."/>
            <person name="Hogenkamp D."/>
            <person name="Dixit R."/>
            <person name="Oppert B."/>
            <person name="Jiang H."/>
            <person name="Zou Z."/>
            <person name="Marshall J."/>
            <person name="Elpidina E."/>
            <person name="Vinokurov K."/>
            <person name="Oppert C."/>
            <person name="Zou Z."/>
            <person name="Evans J."/>
            <person name="Lu Z."/>
            <person name="Zhao P."/>
            <person name="Sumathipala N."/>
            <person name="Altincicek B."/>
            <person name="Vilcinskas A."/>
            <person name="Williams M."/>
            <person name="Hultmark D."/>
            <person name="Hetru C."/>
            <person name="Jiang H."/>
            <person name="Grimmelikhuijzen C.J."/>
            <person name="Hauser F."/>
            <person name="Cazzamali G."/>
            <person name="Williamson M."/>
            <person name="Park Y."/>
            <person name="Li B."/>
            <person name="Tanaka Y."/>
            <person name="Predel R."/>
            <person name="Neupert S."/>
            <person name="Schachtner J."/>
            <person name="Verleyen P."/>
            <person name="Raible F."/>
            <person name="Bork P."/>
            <person name="Friedrich M."/>
            <person name="Walden K.K."/>
            <person name="Robertson H.M."/>
            <person name="Angeli S."/>
            <person name="Foret S."/>
            <person name="Bucher G."/>
            <person name="Schuetz S."/>
            <person name="Maleszka R."/>
            <person name="Wimmer E.A."/>
            <person name="Beeman R.W."/>
            <person name="Lorenzen M."/>
            <person name="Tomoyasu Y."/>
            <person name="Miller S.C."/>
            <person name="Grossmann D."/>
            <person name="Bucher G."/>
        </authorList>
    </citation>
    <scope>NUCLEOTIDE SEQUENCE [LARGE SCALE GENOMIC DNA]</scope>
    <source>
        <strain evidence="7 8">Georgia GA2</strain>
    </source>
</reference>
<protein>
    <submittedName>
        <fullName evidence="7">Rab3 GTPase-activating protein regulatory subunit-like Protein</fullName>
    </submittedName>
</protein>
<proteinExistence type="inferred from homology"/>
<dbReference type="KEGG" id="tca:659036"/>
<dbReference type="InterPro" id="IPR026059">
    <property type="entry name" value="Rab3GAP2"/>
</dbReference>
<dbReference type="PANTHER" id="PTHR12472">
    <property type="entry name" value="RAB3-GAP REGULATORY DOMAIN"/>
    <property type="match status" value="1"/>
</dbReference>
<evidence type="ECO:0000256" key="2">
    <source>
        <dbReference type="ARBA" id="ARBA00008153"/>
    </source>
</evidence>
<dbReference type="InParanoid" id="D6X347"/>
<keyword evidence="8" id="KW-1185">Reference proteome</keyword>
<dbReference type="GO" id="GO:0042734">
    <property type="term" value="C:presynaptic membrane"/>
    <property type="evidence" value="ECO:0000318"/>
    <property type="project" value="GO_Central"/>
</dbReference>
<dbReference type="GO" id="GO:0097051">
    <property type="term" value="P:establishment of protein localization to endoplasmic reticulum membrane"/>
    <property type="evidence" value="ECO:0000318"/>
    <property type="project" value="GO_Central"/>
</dbReference>
<dbReference type="OrthoDB" id="2019917at2759"/>
<dbReference type="GO" id="GO:0005096">
    <property type="term" value="F:GTPase activator activity"/>
    <property type="evidence" value="ECO:0007669"/>
    <property type="project" value="UniProtKB-KW"/>
</dbReference>
<evidence type="ECO:0000256" key="4">
    <source>
        <dbReference type="ARBA" id="ARBA00022490"/>
    </source>
</evidence>
<gene>
    <name evidence="7" type="primary">AUGUSTUS-3.0.2_12543</name>
    <name evidence="7" type="ORF">TcasGA2_TC012543</name>
</gene>
<dbReference type="FunCoup" id="D6X347">
    <property type="interactions" value="1155"/>
</dbReference>
<reference evidence="7 8" key="2">
    <citation type="journal article" date="2010" name="Nucleic Acids Res.">
        <title>BeetleBase in 2010: revisions to provide comprehensive genomic information for Tribolium castaneum.</title>
        <authorList>
            <person name="Kim H.S."/>
            <person name="Murphy T."/>
            <person name="Xia J."/>
            <person name="Caragea D."/>
            <person name="Park Y."/>
            <person name="Beeman R.W."/>
            <person name="Lorenzen M.D."/>
            <person name="Butcher S."/>
            <person name="Manak J.R."/>
            <person name="Brown S.J."/>
        </authorList>
    </citation>
    <scope>GENOME REANNOTATION</scope>
    <source>
        <strain evidence="7 8">Georgia GA2</strain>
    </source>
</reference>
<dbReference type="GO" id="GO:0016236">
    <property type="term" value="P:macroautophagy"/>
    <property type="evidence" value="ECO:0000318"/>
    <property type="project" value="GO_Central"/>
</dbReference>
<dbReference type="GO" id="GO:0005776">
    <property type="term" value="C:autophagosome"/>
    <property type="evidence" value="ECO:0000318"/>
    <property type="project" value="GO_Central"/>
</dbReference>
<evidence type="ECO:0000256" key="1">
    <source>
        <dbReference type="ARBA" id="ARBA00004496"/>
    </source>
</evidence>
<keyword evidence="3" id="KW-0343">GTPase activation</keyword>
<comment type="similarity">
    <text evidence="2">Belongs to the Rab3-GAP regulatory subunit family.</text>
</comment>
<keyword evidence="4" id="KW-0963">Cytoplasm</keyword>
<dbReference type="Pfam" id="PF14656">
    <property type="entry name" value="RAB3GAP2_C"/>
    <property type="match status" value="1"/>
</dbReference>
<dbReference type="GO" id="GO:0005886">
    <property type="term" value="C:plasma membrane"/>
    <property type="evidence" value="ECO:0000318"/>
    <property type="project" value="GO_Central"/>
</dbReference>
<dbReference type="SUPFAM" id="SSF50978">
    <property type="entry name" value="WD40 repeat-like"/>
    <property type="match status" value="1"/>
</dbReference>
<feature type="domain" description="Rab3GAP regulatory subunit C-terminal" evidence="6">
    <location>
        <begin position="685"/>
        <end position="1234"/>
    </location>
</feature>
<feature type="domain" description="Rab3-GAP regulatory subunit N-terminal" evidence="5">
    <location>
        <begin position="33"/>
        <end position="435"/>
    </location>
</feature>
<evidence type="ECO:0000313" key="7">
    <source>
        <dbReference type="EMBL" id="EFA10326.1"/>
    </source>
</evidence>
<sequence>MSCQINVTANIADVPAIRRCLFPTDDSRGSDSWLQLCELSVSPTGDVIALANDRRLVILTSKWDTSSSLSQFQITYSGSVHESDNIKSVICVPVVSQTKSSHIVPDWTCILLGFESGFVRFYTENCELLLEEQLHNEVITSIKCRSQHNPRPDIAPDLHPEEIYVQYQSTVCVISGNQLFPILRSCRSDLAKVQAKGDSLELTQGNLAPKKWGFQDQATINDIAVVGVNLHGTFDHLLTASTCGGFDTKYRSQAPYNNLVLAAGSRPFVGFHYALEGCPQPVFSDVAKAVATKIKSALPGWLTGNKASVDKQMTVAMQPAESMGCRFGLCDLRRISTNIVLSPDHKLAAVSDALGRVILMDAFRGVTLRIFKGYREAQCSFIQVPDERHSKHRIGNKVALFLVIYSSKKGTVEIFTVQQGQKICTFSASKFSRLVYNNYGLMGFTITSKSRFVCQFDTVLIDNDGQIKEVLIPFHFALSEKNNKRARDIHLFKKLRQLLKHSDCDRETLESETLKISAEIKTVELKLQTLELLQSDNNLPAEIILKCVQLFIDSSEPEADNLRIVAENTRVLLNFYLFVKHQGVQESGENPTRINLETKQLGNLQKLLDLSTLKEHKPGARVAFQQPELSPSEFLSAFDLSNSMGLRPGIDLFRVSDLVFGKYLQSPDFDGLLEQLQSCRIPPLDLFHLLVYFWVNRPLVTELETEMNNLFLLVEILVKSAKHEECFLWGKVREFLADSAKPFRALTAAIVCKLVSGQMEASPDDESLEILSQESIEWTLLIGKLEDVSLLNIVLANQPVASFATLPKLKHDHIEISLKYILERGKGSVSELVARWLTFSGVDPENIVVNDLLLRKSQDNNSNSSSDNDDDDELPEQDIMPHKIDQVQSEPVFERLNLLKSQFPYSLEAGILLTNMCWEYALAWQKNIEDLGNLEACIKCLTHVTNPHIREGVFNLVWNTHLKIIFESASKLINKVGKLPKERLCKQDTGLSDYQVAIFLGITTNFLDSYMAAVQESHGSLKPILNFEPIWENGPQPLVELALQQNAINYDLLHLHYQLSLTLQMITAFSIKHSKPLNNLFESYMIGMFFTDFQTKAQINWSYTDPRVQLSRTQFLFKVISASLESVTINESKIYAADHIRWMAKCLEIAKLWNLDLDALRRFELVQIYTNGLDSFGDEVFRGIEEKRKLGPELLAIAGKRLSQFLTTSPNLCQNVTALSTVVTRYMDQLNGDWCAPSGLDGIENLANRSLSCLDETQHEYKIAELLLDGCKTLQSIYKSN</sequence>
<dbReference type="Pfam" id="PF14655">
    <property type="entry name" value="RAB3GAP2_N"/>
    <property type="match status" value="1"/>
</dbReference>
<dbReference type="InterPro" id="IPR036322">
    <property type="entry name" value="WD40_repeat_dom_sf"/>
</dbReference>
<dbReference type="OMA" id="SWCGELE"/>
<evidence type="ECO:0000313" key="8">
    <source>
        <dbReference type="Proteomes" id="UP000007266"/>
    </source>
</evidence>
<organism evidence="7 8">
    <name type="scientific">Tribolium castaneum</name>
    <name type="common">Red flour beetle</name>
    <dbReference type="NCBI Taxonomy" id="7070"/>
    <lineage>
        <taxon>Eukaryota</taxon>
        <taxon>Metazoa</taxon>
        <taxon>Ecdysozoa</taxon>
        <taxon>Arthropoda</taxon>
        <taxon>Hexapoda</taxon>
        <taxon>Insecta</taxon>
        <taxon>Pterygota</taxon>
        <taxon>Neoptera</taxon>
        <taxon>Endopterygota</taxon>
        <taxon>Coleoptera</taxon>
        <taxon>Polyphaga</taxon>
        <taxon>Cucujiformia</taxon>
        <taxon>Tenebrionidae</taxon>
        <taxon>Tenebrionidae incertae sedis</taxon>
        <taxon>Tribolium</taxon>
    </lineage>
</organism>
<evidence type="ECO:0000259" key="6">
    <source>
        <dbReference type="Pfam" id="PF14656"/>
    </source>
</evidence>
<accession>D6X347</accession>
<dbReference type="EMBL" id="KQ971372">
    <property type="protein sequence ID" value="EFA10326.1"/>
    <property type="molecule type" value="Genomic_DNA"/>
</dbReference>
<comment type="subcellular location">
    <subcellularLocation>
        <location evidence="1">Cytoplasm</location>
    </subcellularLocation>
</comment>
<dbReference type="HOGENOM" id="CLU_006591_0_0_1"/>
<evidence type="ECO:0000259" key="5">
    <source>
        <dbReference type="Pfam" id="PF14655"/>
    </source>
</evidence>
<dbReference type="GO" id="GO:0099536">
    <property type="term" value="P:synaptic signaling"/>
    <property type="evidence" value="ECO:0000318"/>
    <property type="project" value="GO_Central"/>
</dbReference>
<evidence type="ECO:0000256" key="3">
    <source>
        <dbReference type="ARBA" id="ARBA00022468"/>
    </source>
</evidence>
<dbReference type="PhylomeDB" id="D6X347"/>
<dbReference type="Proteomes" id="UP000007266">
    <property type="component" value="Linkage group 9"/>
</dbReference>
<name>D6X347_TRICA</name>
<dbReference type="GO" id="GO:0031267">
    <property type="term" value="F:small GTPase binding"/>
    <property type="evidence" value="ECO:0000318"/>
    <property type="project" value="GO_Central"/>
</dbReference>
<dbReference type="InterPro" id="IPR029257">
    <property type="entry name" value="RAB3GAP2_C"/>
</dbReference>
<dbReference type="STRING" id="7070.D6X347"/>
<dbReference type="eggNOG" id="KOG2727">
    <property type="taxonomic scope" value="Eukaryota"/>
</dbReference>